<organism evidence="2 3">
    <name type="scientific">Rosenbergiella nectarea</name>
    <dbReference type="NCBI Taxonomy" id="988801"/>
    <lineage>
        <taxon>Bacteria</taxon>
        <taxon>Pseudomonadati</taxon>
        <taxon>Pseudomonadota</taxon>
        <taxon>Gammaproteobacteria</taxon>
        <taxon>Enterobacterales</taxon>
        <taxon>Erwiniaceae</taxon>
        <taxon>Rosenbergiella</taxon>
    </lineage>
</organism>
<protein>
    <recommendedName>
        <fullName evidence="4">DUF1454 domain-containing protein</fullName>
    </recommendedName>
</protein>
<evidence type="ECO:0000313" key="2">
    <source>
        <dbReference type="EMBL" id="SEQ98778.1"/>
    </source>
</evidence>
<sequence length="195" mass="21493">MRYAAYFTLILLTSGLTNQVNAHPVSMPLPETAPYLSPDAPTFELTITQFRQQYSQLFTATPLQEFRAIKTGAMQKLVTIAATKISETVYASTVLEVGTAKIKSIQLTWLPVPGNQATASRQQAMSYITNIIHFFSPQLTTKQCREHLEQLLTVGKGKAYTLSNEGAVRYILSDKGEGGMTFAAEPVKLILSETK</sequence>
<accession>A0A1H9KI68</accession>
<dbReference type="EMBL" id="FOGC01000009">
    <property type="protein sequence ID" value="SEQ98778.1"/>
    <property type="molecule type" value="Genomic_DNA"/>
</dbReference>
<feature type="chain" id="PRO_5017359157" description="DUF1454 domain-containing protein" evidence="1">
    <location>
        <begin position="23"/>
        <end position="195"/>
    </location>
</feature>
<dbReference type="STRING" id="988801.SAMN05216522_109143"/>
<dbReference type="OrthoDB" id="6503911at2"/>
<feature type="signal peptide" evidence="1">
    <location>
        <begin position="1"/>
        <end position="22"/>
    </location>
</feature>
<keyword evidence="1" id="KW-0732">Signal</keyword>
<dbReference type="Pfam" id="PF07305">
    <property type="entry name" value="DUF1454"/>
    <property type="match status" value="1"/>
</dbReference>
<dbReference type="InterPro" id="IPR009918">
    <property type="entry name" value="DUF1454"/>
</dbReference>
<dbReference type="AlphaFoldDB" id="A0A1H9KI68"/>
<name>A0A1H9KI68_9GAMM</name>
<evidence type="ECO:0000256" key="1">
    <source>
        <dbReference type="SAM" id="SignalP"/>
    </source>
</evidence>
<dbReference type="Proteomes" id="UP000242515">
    <property type="component" value="Unassembled WGS sequence"/>
</dbReference>
<evidence type="ECO:0008006" key="4">
    <source>
        <dbReference type="Google" id="ProtNLM"/>
    </source>
</evidence>
<keyword evidence="3" id="KW-1185">Reference proteome</keyword>
<reference evidence="3" key="1">
    <citation type="submission" date="2016-10" db="EMBL/GenBank/DDBJ databases">
        <authorList>
            <person name="Varghese N."/>
            <person name="Submissions S."/>
        </authorList>
    </citation>
    <scope>NUCLEOTIDE SEQUENCE [LARGE SCALE GENOMIC DNA]</scope>
    <source>
        <strain evidence="3">8N4</strain>
    </source>
</reference>
<evidence type="ECO:0000313" key="3">
    <source>
        <dbReference type="Proteomes" id="UP000242515"/>
    </source>
</evidence>
<proteinExistence type="predicted"/>
<gene>
    <name evidence="2" type="ORF">SAMN05216522_109143</name>
</gene>
<dbReference type="RefSeq" id="WP_092677055.1">
    <property type="nucleotide sequence ID" value="NZ_FOGC01000009.1"/>
</dbReference>